<sequence>MRPLNLTLLDTLLLLQDCVGLHPVLCSFIVLDNLQSQHNCLQRTFSDLTAEIQDYETSGKMITIRTGHGSASYLIKYLNHNFNQAPMNEKDSLSSIAQNIRDIRNFSAMSAADLGLLSQYVKSLNVHENSPTEETLNNDYQQSSAYEFYESKRAVLDGNIQPSNFAAAAAAARAFTSSTEPWTSPKISHDKQYVLQTQKALPGIRVDEEKTSKEQRKKENQRQQKAPRGQIQSDPKKENNEFQKWATKAIMDLNKSVGATVDPKLFFNFIEPIKEPNEVEDYLVTYFGESDAVKEFHKEFLEKRIALRSKKLLIDDLSCNAAASPLRRSKKKDVSESTGNERQNSRDQSPLISNQATDGKKKKDKTVDLTVPEAGGDPNRIIVGETDTATPVSIKCPVPSRIVKNGEQKLQTQDAKMSAEDMPRIEDGDDSNPSAAKSASTRQETDAYEKSKAVGLTAHDVKAGGGINVGAGGTAPPESFERIEEENSVAEMVSKAGFTFRKKSRISTIKTVEKLLEDDLRIESSQNFLKEVTSVGEIKEILEQCGFTRILHQSRNDILYMCATTTSNENYAL</sequence>
<evidence type="ECO:0000313" key="1">
    <source>
        <dbReference type="Proteomes" id="UP000887579"/>
    </source>
</evidence>
<dbReference type="WBParaSite" id="ES5_v2.g24579.t1">
    <property type="protein sequence ID" value="ES5_v2.g24579.t1"/>
    <property type="gene ID" value="ES5_v2.g24579"/>
</dbReference>
<evidence type="ECO:0000313" key="2">
    <source>
        <dbReference type="WBParaSite" id="ES5_v2.g24579.t1"/>
    </source>
</evidence>
<organism evidence="1 2">
    <name type="scientific">Panagrolaimus sp. ES5</name>
    <dbReference type="NCBI Taxonomy" id="591445"/>
    <lineage>
        <taxon>Eukaryota</taxon>
        <taxon>Metazoa</taxon>
        <taxon>Ecdysozoa</taxon>
        <taxon>Nematoda</taxon>
        <taxon>Chromadorea</taxon>
        <taxon>Rhabditida</taxon>
        <taxon>Tylenchina</taxon>
        <taxon>Panagrolaimomorpha</taxon>
        <taxon>Panagrolaimoidea</taxon>
        <taxon>Panagrolaimidae</taxon>
        <taxon>Panagrolaimus</taxon>
    </lineage>
</organism>
<dbReference type="Proteomes" id="UP000887579">
    <property type="component" value="Unplaced"/>
</dbReference>
<accession>A0AC34G4V7</accession>
<reference evidence="2" key="1">
    <citation type="submission" date="2022-11" db="UniProtKB">
        <authorList>
            <consortium name="WormBaseParasite"/>
        </authorList>
    </citation>
    <scope>IDENTIFICATION</scope>
</reference>
<name>A0AC34G4V7_9BILA</name>
<proteinExistence type="predicted"/>
<protein>
    <submittedName>
        <fullName evidence="2">Uncharacterized protein</fullName>
    </submittedName>
</protein>